<dbReference type="EMBL" id="SJSK01000002">
    <property type="protein sequence ID" value="TCC91639.1"/>
    <property type="molecule type" value="Genomic_DNA"/>
</dbReference>
<gene>
    <name evidence="1" type="ORF">EZ428_07710</name>
</gene>
<dbReference type="AlphaFoldDB" id="A0A4R0MWK5"/>
<reference evidence="1 2" key="1">
    <citation type="submission" date="2019-02" db="EMBL/GenBank/DDBJ databases">
        <title>Pedobacter sp. RP-1-13 sp. nov., isolated from Arctic soil.</title>
        <authorList>
            <person name="Dahal R.H."/>
        </authorList>
    </citation>
    <scope>NUCLEOTIDE SEQUENCE [LARGE SCALE GENOMIC DNA]</scope>
    <source>
        <strain evidence="1 2">RP-1-13</strain>
    </source>
</reference>
<dbReference type="RefSeq" id="WP_131552578.1">
    <property type="nucleotide sequence ID" value="NZ_SJSK01000002.1"/>
</dbReference>
<comment type="caution">
    <text evidence="1">The sequence shown here is derived from an EMBL/GenBank/DDBJ whole genome shotgun (WGS) entry which is preliminary data.</text>
</comment>
<accession>A0A4R0MWK5</accession>
<sequence length="210" mass="24355">MKKCITFLVLLTSIYCVKGQENKVSQYIFPDFESGIIKFKVGADLEAKLNYNTLREEMLFMKDDTILVMAEVEKIDAIYIKGLKFIPNGNMFYEEIPFKNNSLYVRHTATLIAQAVDTGLGKTENSAQTSISTVKWQFGVYNFILPEYNIKRKDEFYLKKNDKYIHIKGINTLAEFFPNQFKEVKDYINSNNIDLNNKKGFAQVLDKFSK</sequence>
<organism evidence="1 2">
    <name type="scientific">Pedobacter frigiditerrae</name>
    <dbReference type="NCBI Taxonomy" id="2530452"/>
    <lineage>
        <taxon>Bacteria</taxon>
        <taxon>Pseudomonadati</taxon>
        <taxon>Bacteroidota</taxon>
        <taxon>Sphingobacteriia</taxon>
        <taxon>Sphingobacteriales</taxon>
        <taxon>Sphingobacteriaceae</taxon>
        <taxon>Pedobacter</taxon>
    </lineage>
</organism>
<name>A0A4R0MWK5_9SPHI</name>
<dbReference type="OrthoDB" id="1100665at2"/>
<protein>
    <submittedName>
        <fullName evidence="1">Uncharacterized protein</fullName>
    </submittedName>
</protein>
<keyword evidence="2" id="KW-1185">Reference proteome</keyword>
<evidence type="ECO:0000313" key="1">
    <source>
        <dbReference type="EMBL" id="TCC91639.1"/>
    </source>
</evidence>
<evidence type="ECO:0000313" key="2">
    <source>
        <dbReference type="Proteomes" id="UP000292884"/>
    </source>
</evidence>
<proteinExistence type="predicted"/>
<dbReference type="Proteomes" id="UP000292884">
    <property type="component" value="Unassembled WGS sequence"/>
</dbReference>